<proteinExistence type="predicted"/>
<dbReference type="EMBL" id="KB008032">
    <property type="protein sequence ID" value="ELR15448.1"/>
    <property type="molecule type" value="Genomic_DNA"/>
</dbReference>
<dbReference type="RefSeq" id="XP_004337461.1">
    <property type="nucleotide sequence ID" value="XM_004337413.1"/>
</dbReference>
<dbReference type="AlphaFoldDB" id="L8GS63"/>
<evidence type="ECO:0000256" key="1">
    <source>
        <dbReference type="SAM" id="SignalP"/>
    </source>
</evidence>
<feature type="signal peptide" evidence="1">
    <location>
        <begin position="1"/>
        <end position="19"/>
    </location>
</feature>
<name>L8GS63_ACACF</name>
<feature type="non-terminal residue" evidence="2">
    <location>
        <position position="1"/>
    </location>
</feature>
<accession>L8GS63</accession>
<evidence type="ECO:0000313" key="2">
    <source>
        <dbReference type="EMBL" id="ELR15448.1"/>
    </source>
</evidence>
<reference evidence="2 3" key="1">
    <citation type="journal article" date="2013" name="Genome Biol.">
        <title>Genome of Acanthamoeba castellanii highlights extensive lateral gene transfer and early evolution of tyrosine kinase signaling.</title>
        <authorList>
            <person name="Clarke M."/>
            <person name="Lohan A.J."/>
            <person name="Liu B."/>
            <person name="Lagkouvardos I."/>
            <person name="Roy S."/>
            <person name="Zafar N."/>
            <person name="Bertelli C."/>
            <person name="Schilde C."/>
            <person name="Kianianmomeni A."/>
            <person name="Burglin T.R."/>
            <person name="Frech C."/>
            <person name="Turcotte B."/>
            <person name="Kopec K.O."/>
            <person name="Synnott J.M."/>
            <person name="Choo C."/>
            <person name="Paponov I."/>
            <person name="Finkler A."/>
            <person name="Soon Heng Tan C."/>
            <person name="Hutchins A.P."/>
            <person name="Weinmeier T."/>
            <person name="Rattei T."/>
            <person name="Chu J.S."/>
            <person name="Gimenez G."/>
            <person name="Irimia M."/>
            <person name="Rigden D.J."/>
            <person name="Fitzpatrick D.A."/>
            <person name="Lorenzo-Morales J."/>
            <person name="Bateman A."/>
            <person name="Chiu C.H."/>
            <person name="Tang P."/>
            <person name="Hegemann P."/>
            <person name="Fromm H."/>
            <person name="Raoult D."/>
            <person name="Greub G."/>
            <person name="Miranda-Saavedra D."/>
            <person name="Chen N."/>
            <person name="Nash P."/>
            <person name="Ginger M.L."/>
            <person name="Horn M."/>
            <person name="Schaap P."/>
            <person name="Caler L."/>
            <person name="Loftus B."/>
        </authorList>
    </citation>
    <scope>NUCLEOTIDE SEQUENCE [LARGE SCALE GENOMIC DNA]</scope>
    <source>
        <strain evidence="2 3">Neff</strain>
    </source>
</reference>
<feature type="chain" id="PRO_5003989791" evidence="1">
    <location>
        <begin position="20"/>
        <end position="88"/>
    </location>
</feature>
<protein>
    <submittedName>
        <fullName evidence="2">Uncharacterized protein</fullName>
    </submittedName>
</protein>
<keyword evidence="3" id="KW-1185">Reference proteome</keyword>
<organism evidence="2 3">
    <name type="scientific">Acanthamoeba castellanii (strain ATCC 30010 / Neff)</name>
    <dbReference type="NCBI Taxonomy" id="1257118"/>
    <lineage>
        <taxon>Eukaryota</taxon>
        <taxon>Amoebozoa</taxon>
        <taxon>Discosea</taxon>
        <taxon>Longamoebia</taxon>
        <taxon>Centramoebida</taxon>
        <taxon>Acanthamoebidae</taxon>
        <taxon>Acanthamoeba</taxon>
    </lineage>
</organism>
<gene>
    <name evidence="2" type="ORF">ACA1_276840</name>
</gene>
<keyword evidence="1" id="KW-0732">Signal</keyword>
<evidence type="ECO:0000313" key="3">
    <source>
        <dbReference type="Proteomes" id="UP000011083"/>
    </source>
</evidence>
<dbReference type="Proteomes" id="UP000011083">
    <property type="component" value="Unassembled WGS sequence"/>
</dbReference>
<sequence>KFLVATLFAFFCLFAVALADGEDSTTVVSSTSVVQGVNVAASPVVVPAGSTTILTADNDGNDGLYNADSVVFLLEVSAAGSLSPFKFF</sequence>
<dbReference type="KEGG" id="acan:ACA1_276840"/>
<dbReference type="GeneID" id="14916022"/>
<dbReference type="VEuPathDB" id="AmoebaDB:ACA1_276840"/>